<dbReference type="RefSeq" id="XP_065719391.2">
    <property type="nucleotide sequence ID" value="XM_065863319.2"/>
</dbReference>
<gene>
    <name evidence="6" type="primary">capt</name>
</gene>
<dbReference type="InterPro" id="IPR006599">
    <property type="entry name" value="CARP_motif"/>
</dbReference>
<feature type="compositionally biased region" description="Basic and acidic residues" evidence="2">
    <location>
        <begin position="53"/>
        <end position="72"/>
    </location>
</feature>
<protein>
    <submittedName>
        <fullName evidence="6">Adenylyl cyclase-associated protein 1 isoform X2</fullName>
    </submittedName>
</protein>
<dbReference type="Pfam" id="PF08603">
    <property type="entry name" value="CAP_C"/>
    <property type="match status" value="1"/>
</dbReference>
<feature type="domain" description="WH2" evidence="3">
    <location>
        <begin position="556"/>
        <end position="577"/>
    </location>
</feature>
<dbReference type="AlphaFoldDB" id="A0AB40D9G6"/>
<evidence type="ECO:0000313" key="6">
    <source>
        <dbReference type="RefSeq" id="XP_065719391.2"/>
    </source>
</evidence>
<dbReference type="GO" id="GO:0019933">
    <property type="term" value="P:cAMP-mediated signaling"/>
    <property type="evidence" value="ECO:0007669"/>
    <property type="project" value="TreeGrafter"/>
</dbReference>
<dbReference type="GO" id="GO:0007015">
    <property type="term" value="P:actin filament organization"/>
    <property type="evidence" value="ECO:0007669"/>
    <property type="project" value="TreeGrafter"/>
</dbReference>
<accession>A0AB40D9G6</accession>
<evidence type="ECO:0000313" key="5">
    <source>
        <dbReference type="Proteomes" id="UP001652628"/>
    </source>
</evidence>
<dbReference type="PROSITE" id="PS01089">
    <property type="entry name" value="CAP_2"/>
    <property type="match status" value="1"/>
</dbReference>
<feature type="compositionally biased region" description="Pro residues" evidence="2">
    <location>
        <begin position="126"/>
        <end position="135"/>
    </location>
</feature>
<dbReference type="GO" id="GO:0008179">
    <property type="term" value="F:adenylate cyclase binding"/>
    <property type="evidence" value="ECO:0007669"/>
    <property type="project" value="TreeGrafter"/>
</dbReference>
<feature type="compositionally biased region" description="Low complexity" evidence="2">
    <location>
        <begin position="90"/>
        <end position="108"/>
    </location>
</feature>
<dbReference type="GO" id="GO:0000902">
    <property type="term" value="P:cell morphogenesis"/>
    <property type="evidence" value="ECO:0007669"/>
    <property type="project" value="TreeGrafter"/>
</dbReference>
<feature type="region of interest" description="Disordered" evidence="2">
    <location>
        <begin position="305"/>
        <end position="353"/>
    </location>
</feature>
<feature type="compositionally biased region" description="Basic and acidic residues" evidence="2">
    <location>
        <begin position="12"/>
        <end position="21"/>
    </location>
</feature>
<feature type="domain" description="C-CAP/cofactor C-like" evidence="4">
    <location>
        <begin position="611"/>
        <end position="752"/>
    </location>
</feature>
<dbReference type="InterPro" id="IPR013912">
    <property type="entry name" value="Adenylate_cyclase-assoc_CAP_C"/>
</dbReference>
<evidence type="ECO:0000256" key="2">
    <source>
        <dbReference type="SAM" id="MobiDB-lite"/>
    </source>
</evidence>
<dbReference type="InterPro" id="IPR053950">
    <property type="entry name" value="CAP_N"/>
</dbReference>
<dbReference type="PROSITE" id="PS51082">
    <property type="entry name" value="WH2"/>
    <property type="match status" value="1"/>
</dbReference>
<dbReference type="PANTHER" id="PTHR10652:SF0">
    <property type="entry name" value="ADENYLYL CYCLASE-ASSOCIATED PROTEIN"/>
    <property type="match status" value="1"/>
</dbReference>
<dbReference type="Proteomes" id="UP001652628">
    <property type="component" value="Chromosome 2L"/>
</dbReference>
<feature type="region of interest" description="Disordered" evidence="2">
    <location>
        <begin position="520"/>
        <end position="542"/>
    </location>
</feature>
<dbReference type="GO" id="GO:0005737">
    <property type="term" value="C:cytoplasm"/>
    <property type="evidence" value="ECO:0007669"/>
    <property type="project" value="TreeGrafter"/>
</dbReference>
<feature type="region of interest" description="Disordered" evidence="2">
    <location>
        <begin position="1"/>
        <end position="150"/>
    </location>
</feature>
<dbReference type="PANTHER" id="PTHR10652">
    <property type="entry name" value="ADENYLYL CYCLASE-ASSOCIATED PROTEIN"/>
    <property type="match status" value="1"/>
</dbReference>
<reference evidence="5" key="1">
    <citation type="submission" date="2025-05" db="UniProtKB">
        <authorList>
            <consortium name="RefSeq"/>
        </authorList>
    </citation>
    <scope>NUCLEOTIDE SEQUENCE [LARGE SCALE GENOMIC DNA]</scope>
</reference>
<name>A0AB40D9G6_DROSZ</name>
<feature type="compositionally biased region" description="Polar residues" evidence="2">
    <location>
        <begin position="580"/>
        <end position="589"/>
    </location>
</feature>
<evidence type="ECO:0000259" key="4">
    <source>
        <dbReference type="PROSITE" id="PS51329"/>
    </source>
</evidence>
<dbReference type="GO" id="GO:0005886">
    <property type="term" value="C:plasma membrane"/>
    <property type="evidence" value="ECO:0007669"/>
    <property type="project" value="UniProtKB-SubCell"/>
</dbReference>
<comment type="similarity">
    <text evidence="1">Belongs to the CAP family.</text>
</comment>
<dbReference type="Gene3D" id="1.25.40.330">
    <property type="entry name" value="Adenylate cyclase-associated CAP, N-terminal domain"/>
    <property type="match status" value="1"/>
</dbReference>
<dbReference type="Pfam" id="PF21938">
    <property type="entry name" value="CAP_N"/>
    <property type="match status" value="1"/>
</dbReference>
<dbReference type="SUPFAM" id="SSF69340">
    <property type="entry name" value="C-terminal domain of adenylylcyclase associated protein"/>
    <property type="match status" value="1"/>
</dbReference>
<feature type="compositionally biased region" description="Polar residues" evidence="2">
    <location>
        <begin position="137"/>
        <end position="147"/>
    </location>
</feature>
<dbReference type="GO" id="GO:0003779">
    <property type="term" value="F:actin binding"/>
    <property type="evidence" value="ECO:0007669"/>
    <property type="project" value="InterPro"/>
</dbReference>
<dbReference type="Gene3D" id="2.160.20.70">
    <property type="match status" value="1"/>
</dbReference>
<dbReference type="SMART" id="SM00673">
    <property type="entry name" value="CARP"/>
    <property type="match status" value="2"/>
</dbReference>
<sequence>MFSCCRSNPKAGKREKEKKNEEEEDEVQATEKGEAQLNGKLAEIQKESPNGEEPQKLEKQSIEAHNPADEGTRANTAPVPVAAPKETEALARSTHSSTSTAPPASMTSGDAEEADEVVVAAAVTPTTPPAQPPPTKSCLSRHNSTHQSIKKKVNISNRAEIIEPDPLPLLLLASQNQSSLLDDDEVFSDSLPPPKRESMCAPYLEGDVVSENLFFAHGLPSWFEDERLNEIGCIEPPVTPVGRDELELKRQRLYTELLRAAHAAVEHSVAVRDNEPEAKPTAAVEHLESICERLETLVDRLERTLTAPQPIELPTPTLPPPPAEEEQVEEALPVPEKVETPPPPSPPSSNMSVAGFEDIVAGPLSQYLSLSAKIGGDVAQHAELVKSAFGFQLQYVTLATQIAQPAQPKQAELLKPTSTQISAIQDFREKHRSSPLFNHLSAISESIPALGWVCVEKTPGPYVKEMNDAGQFYTNRVLKEWKEKDVKHVEWARAWVQTLTELQAYIRQYHTTGLVWSGKGAAPAGGAPPPPPPGGLPPPPPMLDLSALKLDSAGDDRSALFAQINQGADITKGLKKVTGDMQTHKNPSLRTGPAPFKSPAQSGGSNAVAAPATAAAKAPVFERDGKKWIIEYQKNNTGLLVENAEMNNVVYVFRCEGSTLTVKGKVNNIVFDSCKKCSLLFDSVVASVEFVNCQSVQMQVLGSVPTVSIDKTDGCQMYLSKDSLGVEIVNSKSSEMNILLPDASGDYTELALPEQYKTTIAGKTLKTVCVDSLG</sequence>
<dbReference type="InterPro" id="IPR028417">
    <property type="entry name" value="CAP_CS_C"/>
</dbReference>
<dbReference type="InterPro" id="IPR036222">
    <property type="entry name" value="CAP_N_sf"/>
</dbReference>
<dbReference type="SUPFAM" id="SSF101278">
    <property type="entry name" value="N-terminal domain of adenylylcyclase associated protein, CAP"/>
    <property type="match status" value="1"/>
</dbReference>
<organism evidence="5 6">
    <name type="scientific">Drosophila suzukii</name>
    <name type="common">Spotted-wing drosophila fruit fly</name>
    <dbReference type="NCBI Taxonomy" id="28584"/>
    <lineage>
        <taxon>Eukaryota</taxon>
        <taxon>Metazoa</taxon>
        <taxon>Ecdysozoa</taxon>
        <taxon>Arthropoda</taxon>
        <taxon>Hexapoda</taxon>
        <taxon>Insecta</taxon>
        <taxon>Pterygota</taxon>
        <taxon>Neoptera</taxon>
        <taxon>Endopterygota</taxon>
        <taxon>Diptera</taxon>
        <taxon>Brachycera</taxon>
        <taxon>Muscomorpha</taxon>
        <taxon>Ephydroidea</taxon>
        <taxon>Drosophilidae</taxon>
        <taxon>Drosophila</taxon>
        <taxon>Sophophora</taxon>
    </lineage>
</organism>
<feature type="region of interest" description="Disordered" evidence="2">
    <location>
        <begin position="580"/>
        <end position="607"/>
    </location>
</feature>
<dbReference type="InterPro" id="IPR036223">
    <property type="entry name" value="CAP_C_sf"/>
</dbReference>
<reference evidence="6" key="2">
    <citation type="submission" date="2025-08" db="UniProtKB">
        <authorList>
            <consortium name="RefSeq"/>
        </authorList>
    </citation>
    <scope>IDENTIFICATION</scope>
</reference>
<dbReference type="InterPro" id="IPR003124">
    <property type="entry name" value="WH2_dom"/>
</dbReference>
<feature type="compositionally biased region" description="Pro residues" evidence="2">
    <location>
        <begin position="526"/>
        <end position="542"/>
    </location>
</feature>
<dbReference type="InterPro" id="IPR016098">
    <property type="entry name" value="CAP/MinC_C"/>
</dbReference>
<keyword evidence="5" id="KW-1185">Reference proteome</keyword>
<feature type="compositionally biased region" description="Pro residues" evidence="2">
    <location>
        <begin position="311"/>
        <end position="322"/>
    </location>
</feature>
<proteinExistence type="inferred from homology"/>
<evidence type="ECO:0000256" key="1">
    <source>
        <dbReference type="ARBA" id="ARBA00007659"/>
    </source>
</evidence>
<dbReference type="InterPro" id="IPR001837">
    <property type="entry name" value="Adenylate_cyclase-assoc_CAP"/>
</dbReference>
<dbReference type="InterPro" id="IPR017901">
    <property type="entry name" value="C-CAP_CF_C-like"/>
</dbReference>
<evidence type="ECO:0000259" key="3">
    <source>
        <dbReference type="PROSITE" id="PS51082"/>
    </source>
</evidence>
<dbReference type="PROSITE" id="PS51329">
    <property type="entry name" value="C_CAP_COFACTOR_C"/>
    <property type="match status" value="1"/>
</dbReference>
<dbReference type="GeneID" id="108021034"/>